<dbReference type="Proteomes" id="UP001295740">
    <property type="component" value="Unassembled WGS sequence"/>
</dbReference>
<keyword evidence="1" id="KW-0175">Coiled coil</keyword>
<dbReference type="AlphaFoldDB" id="A0AAI8VW45"/>
<feature type="coiled-coil region" evidence="1">
    <location>
        <begin position="214"/>
        <end position="259"/>
    </location>
</feature>
<accession>A0AAI8VW45</accession>
<name>A0AAI8VW45_9PEZI</name>
<feature type="coiled-coil region" evidence="1">
    <location>
        <begin position="112"/>
        <end position="139"/>
    </location>
</feature>
<feature type="region of interest" description="Disordered" evidence="2">
    <location>
        <begin position="29"/>
        <end position="51"/>
    </location>
</feature>
<keyword evidence="4" id="KW-1185">Reference proteome</keyword>
<evidence type="ECO:0000313" key="3">
    <source>
        <dbReference type="EMBL" id="CAJ2512187.1"/>
    </source>
</evidence>
<organism evidence="3 4">
    <name type="scientific">Anthostomella pinea</name>
    <dbReference type="NCBI Taxonomy" id="933095"/>
    <lineage>
        <taxon>Eukaryota</taxon>
        <taxon>Fungi</taxon>
        <taxon>Dikarya</taxon>
        <taxon>Ascomycota</taxon>
        <taxon>Pezizomycotina</taxon>
        <taxon>Sordariomycetes</taxon>
        <taxon>Xylariomycetidae</taxon>
        <taxon>Xylariales</taxon>
        <taxon>Xylariaceae</taxon>
        <taxon>Anthostomella</taxon>
    </lineage>
</organism>
<sequence>MAQPTNFSAGDDDRHSSTTIPAMLWQQLGGGHDSETLSSPGGSREGTHDTRGVTVYVTGDDEIAHLREENQRLREGCDTLWHENEYLRYENNCRWEENEALHAAEGHNLAVIRSLGAENISLQDQNTDLREENTNLRDENLGRWEENEVLHYNEEHHLAILRWYLVVLAMTIGLAVVIEQEDVAKKTTALDQLCELRYENTKLWAENNRVGEALGATRTENELLQSKLREQEEAHDQEVEEIEARIAELTAALKCEQVRDSFRAAGASMAARIEQPRSPLQSPPLARRCCD</sequence>
<comment type="caution">
    <text evidence="3">The sequence shown here is derived from an EMBL/GenBank/DDBJ whole genome shotgun (WGS) entry which is preliminary data.</text>
</comment>
<evidence type="ECO:0000256" key="1">
    <source>
        <dbReference type="SAM" id="Coils"/>
    </source>
</evidence>
<reference evidence="3" key="1">
    <citation type="submission" date="2023-10" db="EMBL/GenBank/DDBJ databases">
        <authorList>
            <person name="Hackl T."/>
        </authorList>
    </citation>
    <scope>NUCLEOTIDE SEQUENCE</scope>
</reference>
<gene>
    <name evidence="3" type="ORF">KHLLAP_LOCUS12655</name>
</gene>
<dbReference type="EMBL" id="CAUWAG010000019">
    <property type="protein sequence ID" value="CAJ2512187.1"/>
    <property type="molecule type" value="Genomic_DNA"/>
</dbReference>
<proteinExistence type="predicted"/>
<evidence type="ECO:0000256" key="2">
    <source>
        <dbReference type="SAM" id="MobiDB-lite"/>
    </source>
</evidence>
<evidence type="ECO:0000313" key="4">
    <source>
        <dbReference type="Proteomes" id="UP001295740"/>
    </source>
</evidence>
<protein>
    <submittedName>
        <fullName evidence="3">Uu.00g052020.m01.CDS01</fullName>
    </submittedName>
</protein>